<dbReference type="PANTHER" id="PTHR31611:SF0">
    <property type="entry name" value="HIGH-AFFINITY NICKEL TRANSPORT PROTEIN NIC1"/>
    <property type="match status" value="1"/>
</dbReference>
<evidence type="ECO:0000256" key="9">
    <source>
        <dbReference type="SAM" id="MobiDB-lite"/>
    </source>
</evidence>
<feature type="transmembrane region" description="Helical" evidence="8">
    <location>
        <begin position="195"/>
        <end position="219"/>
    </location>
</feature>
<accession>A0AA38HE70</accession>
<dbReference type="Proteomes" id="UP001164286">
    <property type="component" value="Unassembled WGS sequence"/>
</dbReference>
<feature type="compositionally biased region" description="Acidic residues" evidence="9">
    <location>
        <begin position="298"/>
        <end position="309"/>
    </location>
</feature>
<feature type="transmembrane region" description="Helical" evidence="8">
    <location>
        <begin position="373"/>
        <end position="395"/>
    </location>
</feature>
<evidence type="ECO:0000256" key="1">
    <source>
        <dbReference type="ARBA" id="ARBA00004127"/>
    </source>
</evidence>
<keyword evidence="7 8" id="KW-0472">Membrane</keyword>
<evidence type="ECO:0000256" key="5">
    <source>
        <dbReference type="ARBA" id="ARBA00022692"/>
    </source>
</evidence>
<evidence type="ECO:0000313" key="10">
    <source>
        <dbReference type="EMBL" id="KAI9638585.1"/>
    </source>
</evidence>
<feature type="transmembrane region" description="Helical" evidence="8">
    <location>
        <begin position="119"/>
        <end position="144"/>
    </location>
</feature>
<dbReference type="InterPro" id="IPR011541">
    <property type="entry name" value="Ni/Co_transpt_high_affinity"/>
</dbReference>
<dbReference type="PANTHER" id="PTHR31611">
    <property type="entry name" value="HIGH-AFFINITY NICKEL TRANSPORT PROTEIN NIC1"/>
    <property type="match status" value="1"/>
</dbReference>
<feature type="compositionally biased region" description="Basic and acidic residues" evidence="9">
    <location>
        <begin position="279"/>
        <end position="288"/>
    </location>
</feature>
<feature type="transmembrane region" description="Helical" evidence="8">
    <location>
        <begin position="80"/>
        <end position="107"/>
    </location>
</feature>
<keyword evidence="5 8" id="KW-0812">Transmembrane</keyword>
<comment type="subcellular location">
    <subcellularLocation>
        <location evidence="8">Cell membrane</location>
        <topology evidence="8">Multi-pass membrane protein</topology>
    </subcellularLocation>
    <subcellularLocation>
        <location evidence="1">Endomembrane system</location>
        <topology evidence="1">Multi-pass membrane protein</topology>
    </subcellularLocation>
</comment>
<dbReference type="InterPro" id="IPR004688">
    <property type="entry name" value="Ni/Co_transpt"/>
</dbReference>
<keyword evidence="3 8" id="KW-0813">Transport</keyword>
<keyword evidence="6 8" id="KW-1133">Transmembrane helix</keyword>
<evidence type="ECO:0000256" key="3">
    <source>
        <dbReference type="ARBA" id="ARBA00022448"/>
    </source>
</evidence>
<comment type="similarity">
    <text evidence="2 8">Belongs to the NiCoT transporter (TC 2.A.52) family.</text>
</comment>
<evidence type="ECO:0000256" key="8">
    <source>
        <dbReference type="RuleBase" id="RU362101"/>
    </source>
</evidence>
<dbReference type="EMBL" id="JAKWFO010000003">
    <property type="protein sequence ID" value="KAI9638585.1"/>
    <property type="molecule type" value="Genomic_DNA"/>
</dbReference>
<organism evidence="10 11">
    <name type="scientific">Dioszegia hungarica</name>
    <dbReference type="NCBI Taxonomy" id="4972"/>
    <lineage>
        <taxon>Eukaryota</taxon>
        <taxon>Fungi</taxon>
        <taxon>Dikarya</taxon>
        <taxon>Basidiomycota</taxon>
        <taxon>Agaricomycotina</taxon>
        <taxon>Tremellomycetes</taxon>
        <taxon>Tremellales</taxon>
        <taxon>Bulleribasidiaceae</taxon>
        <taxon>Dioszegia</taxon>
    </lineage>
</organism>
<feature type="transmembrane region" description="Helical" evidence="8">
    <location>
        <begin position="430"/>
        <end position="450"/>
    </location>
</feature>
<keyword evidence="11" id="KW-1185">Reference proteome</keyword>
<feature type="compositionally biased region" description="Low complexity" evidence="9">
    <location>
        <begin position="325"/>
        <end position="339"/>
    </location>
</feature>
<reference evidence="10" key="1">
    <citation type="journal article" date="2022" name="G3 (Bethesda)">
        <title>High quality genome of the basidiomycete yeast Dioszegia hungarica PDD-24b-2 isolated from cloud water.</title>
        <authorList>
            <person name="Jarrige D."/>
            <person name="Haridas S."/>
            <person name="Bleykasten-Grosshans C."/>
            <person name="Joly M."/>
            <person name="Nadalig T."/>
            <person name="Sancelme M."/>
            <person name="Vuilleumier S."/>
            <person name="Grigoriev I.V."/>
            <person name="Amato P."/>
            <person name="Bringel F."/>
        </authorList>
    </citation>
    <scope>NUCLEOTIDE SEQUENCE</scope>
    <source>
        <strain evidence="10">PDD-24b-2</strain>
    </source>
</reference>
<evidence type="ECO:0000256" key="2">
    <source>
        <dbReference type="ARBA" id="ARBA00010892"/>
    </source>
</evidence>
<dbReference type="GeneID" id="77725835"/>
<dbReference type="AlphaFoldDB" id="A0AA38HE70"/>
<feature type="transmembrane region" description="Helical" evidence="8">
    <location>
        <begin position="239"/>
        <end position="259"/>
    </location>
</feature>
<proteinExistence type="inferred from homology"/>
<dbReference type="Pfam" id="PF03824">
    <property type="entry name" value="NicO"/>
    <property type="match status" value="1"/>
</dbReference>
<evidence type="ECO:0000313" key="11">
    <source>
        <dbReference type="Proteomes" id="UP001164286"/>
    </source>
</evidence>
<dbReference type="GO" id="GO:0012505">
    <property type="term" value="C:endomembrane system"/>
    <property type="evidence" value="ECO:0007669"/>
    <property type="project" value="UniProtKB-SubCell"/>
</dbReference>
<evidence type="ECO:0000256" key="7">
    <source>
        <dbReference type="ARBA" id="ARBA00023136"/>
    </source>
</evidence>
<feature type="region of interest" description="Disordered" evidence="9">
    <location>
        <begin position="279"/>
        <end position="347"/>
    </location>
</feature>
<evidence type="ECO:0000256" key="4">
    <source>
        <dbReference type="ARBA" id="ARBA00022596"/>
    </source>
</evidence>
<comment type="caution">
    <text evidence="10">The sequence shown here is derived from an EMBL/GenBank/DDBJ whole genome shotgun (WGS) entry which is preliminary data.</text>
</comment>
<sequence length="469" mass="49851">MKRLRDRHLTLFGQAILLISGELLANAVCWIAAALTLGQADGLLGLALLAWTIGLRHGLDADHISAIDNATRQLVSLGQLPITCGLWFSLGHSTIVIVVNVAIAISVDIYDKLDGVGTVGGYIGASVSASFLFLIATINTVFIIRAIRERKAMKRAAAAGQEYEIPDVTKIHGGGCLVRIVAPLLRAVDRPWKMYPIGILFGFGFDTASSIALLAISAIAQRGTNGEEISHGRIVVLPFTAGMTLVDSLDSILMLYAYAPMVTDPSQSLFALFLDRKSSGDSDTEREMTLPTMPIVPDNDEIGPDDGEGEPPKKAVYLDNPPASPLQQAASPGSAAPHSGQHRPDRQALGDKADYALRRQLAAKAATMSSLSIALTLLSIIVAFCISVITIMGLVGENCTECSEAAEDPEGGGLAGSWWRFWASANENSGYIGAGIVGVFAAILLGYHLGRWGWRRYRGQQDGGVSLEA</sequence>
<keyword evidence="4" id="KW-0533">Nickel</keyword>
<evidence type="ECO:0000256" key="6">
    <source>
        <dbReference type="ARBA" id="ARBA00022989"/>
    </source>
</evidence>
<dbReference type="RefSeq" id="XP_052948362.1">
    <property type="nucleotide sequence ID" value="XM_053086634.1"/>
</dbReference>
<dbReference type="GO" id="GO:0015099">
    <property type="term" value="F:nickel cation transmembrane transporter activity"/>
    <property type="evidence" value="ECO:0007669"/>
    <property type="project" value="UniProtKB-UniRule"/>
</dbReference>
<gene>
    <name evidence="10" type="ORF">MKK02DRAFT_22833</name>
</gene>
<name>A0AA38HE70_9TREE</name>
<protein>
    <recommendedName>
        <fullName evidence="8">Nickel/cobalt efflux system</fullName>
    </recommendedName>
</protein>
<dbReference type="GO" id="GO:0005886">
    <property type="term" value="C:plasma membrane"/>
    <property type="evidence" value="ECO:0007669"/>
    <property type="project" value="UniProtKB-SubCell"/>
</dbReference>